<evidence type="ECO:0000256" key="2">
    <source>
        <dbReference type="SAM" id="Phobius"/>
    </source>
</evidence>
<feature type="transmembrane region" description="Helical" evidence="2">
    <location>
        <begin position="57"/>
        <end position="76"/>
    </location>
</feature>
<evidence type="ECO:0000313" key="4">
    <source>
        <dbReference type="Proteomes" id="UP000520814"/>
    </source>
</evidence>
<accession>A0A7W9W9N2</accession>
<feature type="transmembrane region" description="Helical" evidence="2">
    <location>
        <begin position="82"/>
        <end position="98"/>
    </location>
</feature>
<comment type="caution">
    <text evidence="3">The sequence shown here is derived from an EMBL/GenBank/DDBJ whole genome shotgun (WGS) entry which is preliminary data.</text>
</comment>
<feature type="compositionally biased region" description="Acidic residues" evidence="1">
    <location>
        <begin position="38"/>
        <end position="48"/>
    </location>
</feature>
<feature type="transmembrane region" description="Helical" evidence="2">
    <location>
        <begin position="589"/>
        <end position="608"/>
    </location>
</feature>
<reference evidence="3 4" key="1">
    <citation type="submission" date="2020-08" db="EMBL/GenBank/DDBJ databases">
        <title>Genomic Encyclopedia of Type Strains, Phase IV (KMG-IV): sequencing the most valuable type-strain genomes for metagenomic binning, comparative biology and taxonomic classification.</title>
        <authorList>
            <person name="Goeker M."/>
        </authorList>
    </citation>
    <scope>NUCLEOTIDE SEQUENCE [LARGE SCALE GENOMIC DNA]</scope>
    <source>
        <strain evidence="3 4">DSM 23562</strain>
    </source>
</reference>
<sequence length="689" mass="75095">MEENNHSAREAHPSEEVATPRHSDHEDHSVSDSRDFIEAESEGDDNTFEEGFTGKTILGSIFVSLIMTAGAIYLGLVAGSGLGAASQWVTIVLFAEIARRSFLPLKRQEIFLLYYVAGGLAAVAGADRGISGGPFGWLIWNQYYIQSPQAASIAKEIPWFSTPQPGSAALDQRSFFHPAWWGPIGVMMVHQTLERLSWLPAGYILFRATSDVERLPFPLASVAASGATALAEAGSKEDSWRWRIFSTGTVIGLIFGAIYTAIPILTGTAFGKAVTLIPIPFIDFMSSTENLLPAAPVGYSGDLGKILTGFVLPFEMVFASFISSVICQIGLNPVLYHQGILKQWHPGTESIETRVVNHFDFWLSAGVGIQLAIAFIGIYIIVKGSIEASRGLKRETRGAWHEVPAGRGDKAGWWKIALGIWLVATVAYIAFTHYLIPAFPVWLLLGYGLLLTPLNSYVAARMFGLTSQDAQFPFVKELTVMESGYKKIDVWFAPLPIHDYGSLAQRFREVELTKTKFTSILKAEALMFPLIMLGGFMYWSFIWGTSQIPSSQYPFAQRMWPLIASQQAIWNQINKSGGAAWVLDSIKPAFIVGGGVATLALYGIMYVAKLPMLAFYGAAGGANALPADTIPTFVGACLGKYYFAKRYGVEKWRNYAPVLLAGFACGTGLISMAAIALALIAKAVQPLPF</sequence>
<evidence type="ECO:0000256" key="1">
    <source>
        <dbReference type="SAM" id="MobiDB-lite"/>
    </source>
</evidence>
<organism evidence="3 4">
    <name type="scientific">Armatimonas rosea</name>
    <dbReference type="NCBI Taxonomy" id="685828"/>
    <lineage>
        <taxon>Bacteria</taxon>
        <taxon>Bacillati</taxon>
        <taxon>Armatimonadota</taxon>
        <taxon>Armatimonadia</taxon>
        <taxon>Armatimonadales</taxon>
        <taxon>Armatimonadaceae</taxon>
        <taxon>Armatimonas</taxon>
    </lineage>
</organism>
<dbReference type="Proteomes" id="UP000520814">
    <property type="component" value="Unassembled WGS sequence"/>
</dbReference>
<proteinExistence type="predicted"/>
<feature type="region of interest" description="Disordered" evidence="1">
    <location>
        <begin position="1"/>
        <end position="48"/>
    </location>
</feature>
<feature type="transmembrane region" description="Helical" evidence="2">
    <location>
        <begin position="525"/>
        <end position="544"/>
    </location>
</feature>
<keyword evidence="2" id="KW-0812">Transmembrane</keyword>
<feature type="transmembrane region" description="Helical" evidence="2">
    <location>
        <begin position="655"/>
        <end position="681"/>
    </location>
</feature>
<dbReference type="AlphaFoldDB" id="A0A7W9W9N2"/>
<evidence type="ECO:0000313" key="3">
    <source>
        <dbReference type="EMBL" id="MBB6053476.1"/>
    </source>
</evidence>
<keyword evidence="2" id="KW-1133">Transmembrane helix</keyword>
<feature type="transmembrane region" description="Helical" evidence="2">
    <location>
        <begin position="442"/>
        <end position="460"/>
    </location>
</feature>
<gene>
    <name evidence="3" type="ORF">HNQ39_005311</name>
</gene>
<evidence type="ECO:0008006" key="5">
    <source>
        <dbReference type="Google" id="ProtNLM"/>
    </source>
</evidence>
<feature type="transmembrane region" description="Helical" evidence="2">
    <location>
        <begin position="110"/>
        <end position="130"/>
    </location>
</feature>
<feature type="transmembrane region" description="Helical" evidence="2">
    <location>
        <begin position="310"/>
        <end position="331"/>
    </location>
</feature>
<feature type="transmembrane region" description="Helical" evidence="2">
    <location>
        <begin position="242"/>
        <end position="262"/>
    </location>
</feature>
<feature type="compositionally biased region" description="Basic and acidic residues" evidence="1">
    <location>
        <begin position="1"/>
        <end position="37"/>
    </location>
</feature>
<dbReference type="EMBL" id="JACHGW010000007">
    <property type="protein sequence ID" value="MBB6053476.1"/>
    <property type="molecule type" value="Genomic_DNA"/>
</dbReference>
<feature type="transmembrane region" description="Helical" evidence="2">
    <location>
        <begin position="361"/>
        <end position="382"/>
    </location>
</feature>
<keyword evidence="2" id="KW-0472">Membrane</keyword>
<keyword evidence="4" id="KW-1185">Reference proteome</keyword>
<dbReference type="RefSeq" id="WP_184203568.1">
    <property type="nucleotide sequence ID" value="NZ_JACHGW010000007.1"/>
</dbReference>
<protein>
    <recommendedName>
        <fullName evidence="5">Peptide transporter</fullName>
    </recommendedName>
</protein>
<name>A0A7W9W9N2_ARMRO</name>
<feature type="transmembrane region" description="Helical" evidence="2">
    <location>
        <begin position="416"/>
        <end position="436"/>
    </location>
</feature>